<evidence type="ECO:0000256" key="6">
    <source>
        <dbReference type="ARBA" id="ARBA00022989"/>
    </source>
</evidence>
<dbReference type="SMART" id="SM00033">
    <property type="entry name" value="CH"/>
    <property type="match status" value="2"/>
</dbReference>
<sequence>MSTEVADESSSTLSGPLFVDHRFVECDEVSREICKLKAEQESKQKRTFTKWINAQLRTHWSRMFVVDLYIDIRTGVMLCYLVETVTDRKLAVNAGRRLKRIHYISNFNMVLSVLRQYGLELVNNNPVDLANGNPPIVLGLIWQIILHFEIKRTVLWLLRNDTSGVIHNAGELSVEKWLLQWLRNEIAGKYGRKVDDLDHTWKDGILFNALIHHTDSTLVDMTAIRRNSDGRRNLEHAFTVAEQRLNIPRLLDLDDVDCAQPDKRSIMTYLVQFLRKTADRKTQNSPRAADENAGAVGGINETSAGGESEEDNHFAETGPLSGPLCREDINHQLRIIQMWLETTNAFLARQTATATALNEQIDAIVNYQTQMPQIEHVLLFVEHAPKALRTDEATTELTATKQQYYNVTKPAIPAKLKALNLIKPQLITLDEKWTKLTKCLKHVADGIEAEEDINVIKDDLKEIGEELAIAQVLTDSICQQQNDQHVNVPIIMEKTRQLCSQFDILKVQLSGQVVEEEMASFQVAEQAVTELIASFEQEISADSNACTTDMRARAPSFALISTYPVLFDIGKV</sequence>
<dbReference type="FunFam" id="1.10.418.10:FF:000099">
    <property type="entry name" value="Nuclear anchorage protein 1"/>
    <property type="match status" value="1"/>
</dbReference>
<evidence type="ECO:0000313" key="16">
    <source>
        <dbReference type="Proteomes" id="UP000887566"/>
    </source>
</evidence>
<dbReference type="PROSITE" id="PS00019">
    <property type="entry name" value="ACTININ_1"/>
    <property type="match status" value="1"/>
</dbReference>
<keyword evidence="10" id="KW-0206">Cytoskeleton</keyword>
<reference evidence="17" key="1">
    <citation type="submission" date="2022-11" db="UniProtKB">
        <authorList>
            <consortium name="WormBaseParasite"/>
        </authorList>
    </citation>
    <scope>IDENTIFICATION</scope>
</reference>
<dbReference type="InterPro" id="IPR052403">
    <property type="entry name" value="LINC-complex_assoc"/>
</dbReference>
<evidence type="ECO:0000256" key="5">
    <source>
        <dbReference type="ARBA" id="ARBA00022737"/>
    </source>
</evidence>
<evidence type="ECO:0000256" key="13">
    <source>
        <dbReference type="ARBA" id="ARBA00060498"/>
    </source>
</evidence>
<dbReference type="Proteomes" id="UP000887566">
    <property type="component" value="Unplaced"/>
</dbReference>
<proteinExistence type="predicted"/>
<keyword evidence="8" id="KW-0472">Membrane</keyword>
<keyword evidence="11" id="KW-0539">Nucleus</keyword>
<evidence type="ECO:0000256" key="12">
    <source>
        <dbReference type="ARBA" id="ARBA00060457"/>
    </source>
</evidence>
<dbReference type="GO" id="GO:0005737">
    <property type="term" value="C:cytoplasm"/>
    <property type="evidence" value="ECO:0007669"/>
    <property type="project" value="TreeGrafter"/>
</dbReference>
<dbReference type="InterPro" id="IPR001715">
    <property type="entry name" value="CH_dom"/>
</dbReference>
<dbReference type="GO" id="GO:0005856">
    <property type="term" value="C:cytoskeleton"/>
    <property type="evidence" value="ECO:0007669"/>
    <property type="project" value="UniProtKB-SubCell"/>
</dbReference>
<dbReference type="PROSITE" id="PS50021">
    <property type="entry name" value="CH"/>
    <property type="match status" value="2"/>
</dbReference>
<dbReference type="GO" id="GO:0051015">
    <property type="term" value="F:actin filament binding"/>
    <property type="evidence" value="ECO:0007669"/>
    <property type="project" value="TreeGrafter"/>
</dbReference>
<accession>A0A914X4P9</accession>
<dbReference type="GO" id="GO:0034993">
    <property type="term" value="C:meiotic nuclear membrane microtubule tethering complex"/>
    <property type="evidence" value="ECO:0007669"/>
    <property type="project" value="TreeGrafter"/>
</dbReference>
<evidence type="ECO:0000256" key="3">
    <source>
        <dbReference type="ARBA" id="ARBA00022490"/>
    </source>
</evidence>
<keyword evidence="3" id="KW-0963">Cytoplasm</keyword>
<evidence type="ECO:0000259" key="15">
    <source>
        <dbReference type="PROSITE" id="PS50021"/>
    </source>
</evidence>
<evidence type="ECO:0000256" key="10">
    <source>
        <dbReference type="ARBA" id="ARBA00023212"/>
    </source>
</evidence>
<dbReference type="GO" id="GO:0007097">
    <property type="term" value="P:nuclear migration"/>
    <property type="evidence" value="ECO:0007669"/>
    <property type="project" value="TreeGrafter"/>
</dbReference>
<organism evidence="16 17">
    <name type="scientific">Plectus sambesii</name>
    <dbReference type="NCBI Taxonomy" id="2011161"/>
    <lineage>
        <taxon>Eukaryota</taxon>
        <taxon>Metazoa</taxon>
        <taxon>Ecdysozoa</taxon>
        <taxon>Nematoda</taxon>
        <taxon>Chromadorea</taxon>
        <taxon>Plectida</taxon>
        <taxon>Plectina</taxon>
        <taxon>Plectoidea</taxon>
        <taxon>Plectidae</taxon>
        <taxon>Plectus</taxon>
    </lineage>
</organism>
<feature type="domain" description="Calponin-homology (CH)" evidence="15">
    <location>
        <begin position="172"/>
        <end position="278"/>
    </location>
</feature>
<keyword evidence="16" id="KW-1185">Reference proteome</keyword>
<protein>
    <submittedName>
        <fullName evidence="17">Calponin-homology (CH) domain-containing protein</fullName>
    </submittedName>
</protein>
<dbReference type="InterPro" id="IPR001589">
    <property type="entry name" value="Actinin_actin-bd_CS"/>
</dbReference>
<dbReference type="InterPro" id="IPR036872">
    <property type="entry name" value="CH_dom_sf"/>
</dbReference>
<dbReference type="Pfam" id="PF00307">
    <property type="entry name" value="CH"/>
    <property type="match status" value="2"/>
</dbReference>
<keyword evidence="4" id="KW-0812">Transmembrane</keyword>
<dbReference type="PANTHER" id="PTHR47535">
    <property type="entry name" value="MUSCLE-SPECIFIC PROTEIN 300 KDA, ISOFORM G"/>
    <property type="match status" value="1"/>
</dbReference>
<dbReference type="GO" id="GO:0005640">
    <property type="term" value="C:nuclear outer membrane"/>
    <property type="evidence" value="ECO:0007669"/>
    <property type="project" value="TreeGrafter"/>
</dbReference>
<evidence type="ECO:0000256" key="8">
    <source>
        <dbReference type="ARBA" id="ARBA00023136"/>
    </source>
</evidence>
<evidence type="ECO:0000256" key="7">
    <source>
        <dbReference type="ARBA" id="ARBA00023054"/>
    </source>
</evidence>
<name>A0A914X4P9_9BILA</name>
<comment type="subcellular location">
    <subcellularLocation>
        <location evidence="1">Cytoplasm</location>
        <location evidence="1">Cytoskeleton</location>
    </subcellularLocation>
    <subcellularLocation>
        <location evidence="12">Endomembrane system</location>
        <topology evidence="12">Single-pass type IV membrane protein</topology>
        <orientation evidence="12">Cytoplasmic side</orientation>
    </subcellularLocation>
    <subcellularLocation>
        <location evidence="2">Nucleus membrane</location>
        <topology evidence="2">Single-pass membrane protein</topology>
        <orientation evidence="2">Cytoplasmic side</orientation>
    </subcellularLocation>
    <subcellularLocation>
        <location evidence="13">Nucleus membrane</location>
        <topology evidence="13">Single-pass type IV membrane protein</topology>
    </subcellularLocation>
</comment>
<keyword evidence="6" id="KW-1133">Transmembrane helix</keyword>
<evidence type="ECO:0000256" key="11">
    <source>
        <dbReference type="ARBA" id="ARBA00023242"/>
    </source>
</evidence>
<evidence type="ECO:0000313" key="17">
    <source>
        <dbReference type="WBParaSite" id="PSAMB.scaffold6336size9705.g28311.t1"/>
    </source>
</evidence>
<dbReference type="Gene3D" id="1.10.418.10">
    <property type="entry name" value="Calponin-like domain"/>
    <property type="match status" value="2"/>
</dbReference>
<dbReference type="PANTHER" id="PTHR47535:SF1">
    <property type="entry name" value="NESPRIN-1"/>
    <property type="match status" value="1"/>
</dbReference>
<feature type="domain" description="Calponin-homology (CH)" evidence="15">
    <location>
        <begin position="42"/>
        <end position="149"/>
    </location>
</feature>
<keyword evidence="7" id="KW-0175">Coiled coil</keyword>
<dbReference type="WBParaSite" id="PSAMB.scaffold6336size9705.g28311.t1">
    <property type="protein sequence ID" value="PSAMB.scaffold6336size9705.g28311.t1"/>
    <property type="gene ID" value="PSAMB.scaffold6336size9705.g28311"/>
</dbReference>
<evidence type="ECO:0000256" key="4">
    <source>
        <dbReference type="ARBA" id="ARBA00022692"/>
    </source>
</evidence>
<feature type="region of interest" description="Disordered" evidence="14">
    <location>
        <begin position="281"/>
        <end position="321"/>
    </location>
</feature>
<evidence type="ECO:0000256" key="2">
    <source>
        <dbReference type="ARBA" id="ARBA00004528"/>
    </source>
</evidence>
<evidence type="ECO:0000256" key="1">
    <source>
        <dbReference type="ARBA" id="ARBA00004245"/>
    </source>
</evidence>
<evidence type="ECO:0000256" key="14">
    <source>
        <dbReference type="SAM" id="MobiDB-lite"/>
    </source>
</evidence>
<keyword evidence="9" id="KW-0009">Actin-binding</keyword>
<dbReference type="SUPFAM" id="SSF47576">
    <property type="entry name" value="Calponin-homology domain, CH-domain"/>
    <property type="match status" value="1"/>
</dbReference>
<evidence type="ECO:0000256" key="9">
    <source>
        <dbReference type="ARBA" id="ARBA00023203"/>
    </source>
</evidence>
<dbReference type="AlphaFoldDB" id="A0A914X4P9"/>
<keyword evidence="5" id="KW-0677">Repeat</keyword>